<accession>A0A2I0WBZ9</accession>
<organism evidence="1 2">
    <name type="scientific">Dendrobium catenatum</name>
    <dbReference type="NCBI Taxonomy" id="906689"/>
    <lineage>
        <taxon>Eukaryota</taxon>
        <taxon>Viridiplantae</taxon>
        <taxon>Streptophyta</taxon>
        <taxon>Embryophyta</taxon>
        <taxon>Tracheophyta</taxon>
        <taxon>Spermatophyta</taxon>
        <taxon>Magnoliopsida</taxon>
        <taxon>Liliopsida</taxon>
        <taxon>Asparagales</taxon>
        <taxon>Orchidaceae</taxon>
        <taxon>Epidendroideae</taxon>
        <taxon>Malaxideae</taxon>
        <taxon>Dendrobiinae</taxon>
        <taxon>Dendrobium</taxon>
    </lineage>
</organism>
<protein>
    <recommendedName>
        <fullName evidence="3">Aspartic peptidase DDI1-type domain-containing protein</fullName>
    </recommendedName>
</protein>
<reference evidence="1 2" key="2">
    <citation type="journal article" date="2017" name="Nature">
        <title>The Apostasia genome and the evolution of orchids.</title>
        <authorList>
            <person name="Zhang G.Q."/>
            <person name="Liu K.W."/>
            <person name="Li Z."/>
            <person name="Lohaus R."/>
            <person name="Hsiao Y.Y."/>
            <person name="Niu S.C."/>
            <person name="Wang J.Y."/>
            <person name="Lin Y.C."/>
            <person name="Xu Q."/>
            <person name="Chen L.J."/>
            <person name="Yoshida K."/>
            <person name="Fujiwara S."/>
            <person name="Wang Z.W."/>
            <person name="Zhang Y.Q."/>
            <person name="Mitsuda N."/>
            <person name="Wang M."/>
            <person name="Liu G.H."/>
            <person name="Pecoraro L."/>
            <person name="Huang H.X."/>
            <person name="Xiao X.J."/>
            <person name="Lin M."/>
            <person name="Wu X.Y."/>
            <person name="Wu W.L."/>
            <person name="Chen Y.Y."/>
            <person name="Chang S.B."/>
            <person name="Sakamoto S."/>
            <person name="Ohme-Takagi M."/>
            <person name="Yagi M."/>
            <person name="Zeng S.J."/>
            <person name="Shen C.Y."/>
            <person name="Yeh C.M."/>
            <person name="Luo Y.B."/>
            <person name="Tsai W.C."/>
            <person name="Van de Peer Y."/>
            <person name="Liu Z.J."/>
        </authorList>
    </citation>
    <scope>NUCLEOTIDE SEQUENCE [LARGE SCALE GENOMIC DNA]</scope>
    <source>
        <tissue evidence="1">The whole plant</tissue>
    </source>
</reference>
<evidence type="ECO:0000313" key="1">
    <source>
        <dbReference type="EMBL" id="PKU73174.1"/>
    </source>
</evidence>
<evidence type="ECO:0000313" key="2">
    <source>
        <dbReference type="Proteomes" id="UP000233837"/>
    </source>
</evidence>
<dbReference type="PANTHER" id="PTHR33067">
    <property type="entry name" value="RNA-DIRECTED DNA POLYMERASE-RELATED"/>
    <property type="match status" value="1"/>
</dbReference>
<gene>
    <name evidence="1" type="ORF">MA16_Dca021365</name>
</gene>
<name>A0A2I0WBZ9_9ASPA</name>
<proteinExistence type="predicted"/>
<dbReference type="AlphaFoldDB" id="A0A2I0WBZ9"/>
<sequence length="80" mass="8971">MPTYAKFIMDILNKKRNLGEFKTIALAEKCSAIIQKKLPKTLNDPSSFFIPIMIGDKFCGRALCDLGSSINFIPLSIFKN</sequence>
<dbReference type="InterPro" id="IPR021109">
    <property type="entry name" value="Peptidase_aspartic_dom_sf"/>
</dbReference>
<evidence type="ECO:0008006" key="3">
    <source>
        <dbReference type="Google" id="ProtNLM"/>
    </source>
</evidence>
<dbReference type="PANTHER" id="PTHR33067:SF39">
    <property type="entry name" value="TRANSCRIPTION FACTOR INTERACTOR AND REGULATOR CCHC(ZN) FAMILY"/>
    <property type="match status" value="1"/>
</dbReference>
<dbReference type="Gene3D" id="2.40.70.10">
    <property type="entry name" value="Acid Proteases"/>
    <property type="match status" value="1"/>
</dbReference>
<reference evidence="1 2" key="1">
    <citation type="journal article" date="2016" name="Sci. Rep.">
        <title>The Dendrobium catenatum Lindl. genome sequence provides insights into polysaccharide synthase, floral development and adaptive evolution.</title>
        <authorList>
            <person name="Zhang G.Q."/>
            <person name="Xu Q."/>
            <person name="Bian C."/>
            <person name="Tsai W.C."/>
            <person name="Yeh C.M."/>
            <person name="Liu K.W."/>
            <person name="Yoshida K."/>
            <person name="Zhang L.S."/>
            <person name="Chang S.B."/>
            <person name="Chen F."/>
            <person name="Shi Y."/>
            <person name="Su Y.Y."/>
            <person name="Zhang Y.Q."/>
            <person name="Chen L.J."/>
            <person name="Yin Y."/>
            <person name="Lin M."/>
            <person name="Huang H."/>
            <person name="Deng H."/>
            <person name="Wang Z.W."/>
            <person name="Zhu S.L."/>
            <person name="Zhao X."/>
            <person name="Deng C."/>
            <person name="Niu S.C."/>
            <person name="Huang J."/>
            <person name="Wang M."/>
            <person name="Liu G.H."/>
            <person name="Yang H.J."/>
            <person name="Xiao X.J."/>
            <person name="Hsiao Y.Y."/>
            <person name="Wu W.L."/>
            <person name="Chen Y.Y."/>
            <person name="Mitsuda N."/>
            <person name="Ohme-Takagi M."/>
            <person name="Luo Y.B."/>
            <person name="Van de Peer Y."/>
            <person name="Liu Z.J."/>
        </authorList>
    </citation>
    <scope>NUCLEOTIDE SEQUENCE [LARGE SCALE GENOMIC DNA]</scope>
    <source>
        <tissue evidence="1">The whole plant</tissue>
    </source>
</reference>
<dbReference type="Proteomes" id="UP000233837">
    <property type="component" value="Unassembled WGS sequence"/>
</dbReference>
<dbReference type="EMBL" id="KZ502769">
    <property type="protein sequence ID" value="PKU73174.1"/>
    <property type="molecule type" value="Genomic_DNA"/>
</dbReference>
<keyword evidence="2" id="KW-1185">Reference proteome</keyword>